<name>A0A9D2P223_9FIRM</name>
<accession>A0A9D2P223</accession>
<comment type="caution">
    <text evidence="8">The sequence shown here is derived from an EMBL/GenBank/DDBJ whole genome shotgun (WGS) entry which is preliminary data.</text>
</comment>
<evidence type="ECO:0000313" key="9">
    <source>
        <dbReference type="Proteomes" id="UP000823882"/>
    </source>
</evidence>
<keyword evidence="1 8" id="KW-0436">Ligase</keyword>
<reference evidence="8" key="1">
    <citation type="journal article" date="2021" name="PeerJ">
        <title>Extensive microbial diversity within the chicken gut microbiome revealed by metagenomics and culture.</title>
        <authorList>
            <person name="Gilroy R."/>
            <person name="Ravi A."/>
            <person name="Getino M."/>
            <person name="Pursley I."/>
            <person name="Horton D.L."/>
            <person name="Alikhan N.F."/>
            <person name="Baker D."/>
            <person name="Gharbi K."/>
            <person name="Hall N."/>
            <person name="Watson M."/>
            <person name="Adriaenssens E.M."/>
            <person name="Foster-Nyarko E."/>
            <person name="Jarju S."/>
            <person name="Secka A."/>
            <person name="Antonio M."/>
            <person name="Oren A."/>
            <person name="Chaudhuri R.R."/>
            <person name="La Ragione R."/>
            <person name="Hildebrand F."/>
            <person name="Pallen M.J."/>
        </authorList>
    </citation>
    <scope>NUCLEOTIDE SEQUENCE</scope>
    <source>
        <strain evidence="8">CHK186-1790</strain>
    </source>
</reference>
<evidence type="ECO:0000256" key="5">
    <source>
        <dbReference type="ARBA" id="ARBA00023146"/>
    </source>
</evidence>
<keyword evidence="4" id="KW-0648">Protein biosynthesis</keyword>
<dbReference type="GO" id="GO:0005524">
    <property type="term" value="F:ATP binding"/>
    <property type="evidence" value="ECO:0007669"/>
    <property type="project" value="UniProtKB-KW"/>
</dbReference>
<dbReference type="GO" id="GO:0004812">
    <property type="term" value="F:aminoacyl-tRNA ligase activity"/>
    <property type="evidence" value="ECO:0007669"/>
    <property type="project" value="UniProtKB-KW"/>
</dbReference>
<feature type="domain" description="OB" evidence="7">
    <location>
        <begin position="21"/>
        <end position="99"/>
    </location>
</feature>
<dbReference type="SUPFAM" id="SSF50249">
    <property type="entry name" value="Nucleic acid-binding proteins"/>
    <property type="match status" value="1"/>
</dbReference>
<dbReference type="PANTHER" id="PTHR22594:SF34">
    <property type="entry name" value="ASPARAGINE--TRNA LIGASE, MITOCHONDRIAL-RELATED"/>
    <property type="match status" value="1"/>
</dbReference>
<evidence type="ECO:0000313" key="8">
    <source>
        <dbReference type="EMBL" id="HJC41693.1"/>
    </source>
</evidence>
<keyword evidence="2" id="KW-0547">Nucleotide-binding</keyword>
<dbReference type="InterPro" id="IPR004365">
    <property type="entry name" value="NA-bd_OB_tRNA"/>
</dbReference>
<reference evidence="8" key="2">
    <citation type="submission" date="2021-04" db="EMBL/GenBank/DDBJ databases">
        <authorList>
            <person name="Gilroy R."/>
        </authorList>
    </citation>
    <scope>NUCLEOTIDE SEQUENCE</scope>
    <source>
        <strain evidence="8">CHK186-1790</strain>
    </source>
</reference>
<dbReference type="EMBL" id="DWWJ01000164">
    <property type="protein sequence ID" value="HJC41693.1"/>
    <property type="molecule type" value="Genomic_DNA"/>
</dbReference>
<dbReference type="Gene3D" id="3.30.930.10">
    <property type="entry name" value="Bira Bifunctional Protein, Domain 2"/>
    <property type="match status" value="1"/>
</dbReference>
<dbReference type="Gene3D" id="2.40.50.140">
    <property type="entry name" value="Nucleic acid-binding proteins"/>
    <property type="match status" value="1"/>
</dbReference>
<dbReference type="PANTHER" id="PTHR22594">
    <property type="entry name" value="ASPARTYL/LYSYL-TRNA SYNTHETASE"/>
    <property type="match status" value="1"/>
</dbReference>
<evidence type="ECO:0000256" key="3">
    <source>
        <dbReference type="ARBA" id="ARBA00022840"/>
    </source>
</evidence>
<dbReference type="AlphaFoldDB" id="A0A9D2P223"/>
<keyword evidence="3" id="KW-0067">ATP-binding</keyword>
<gene>
    <name evidence="8" type="ORF">H9701_09120</name>
</gene>
<dbReference type="GO" id="GO:0006421">
    <property type="term" value="P:asparaginyl-tRNA aminoacylation"/>
    <property type="evidence" value="ECO:0007669"/>
    <property type="project" value="TreeGrafter"/>
</dbReference>
<keyword evidence="5" id="KW-0030">Aminoacyl-tRNA synthetase</keyword>
<dbReference type="InterPro" id="IPR004364">
    <property type="entry name" value="Aa-tRNA-synt_II"/>
</dbReference>
<evidence type="ECO:0000259" key="6">
    <source>
        <dbReference type="Pfam" id="PF00152"/>
    </source>
</evidence>
<feature type="non-terminal residue" evidence="8">
    <location>
        <position position="225"/>
    </location>
</feature>
<feature type="domain" description="Aminoacyl-tRNA synthetase class II (D/K/N)" evidence="6">
    <location>
        <begin position="121"/>
        <end position="181"/>
    </location>
</feature>
<dbReference type="InterPro" id="IPR012340">
    <property type="entry name" value="NA-bd_OB-fold"/>
</dbReference>
<sequence length="225" mass="24987">MERTKIARIFADQEQFGGKEVTVCGWARTIRDMKTFGFIELNDGSCFKNLQVVMDANALENYKEIAGQNVGAALSVTGTVVLTPEAKQPLEVKAASITVEGPSTPDYPLQKKRHSVEYLRTIQHLRPRTNLFSATFRVRSVAAQAIHTFFQDRGFVYIHTPIITASDCEGAGEMFRVTTLDLENLPRKDDGTVDYSQDFFGKSANLTVSGQLNAENFAMAFGDVY</sequence>
<dbReference type="GO" id="GO:0140096">
    <property type="term" value="F:catalytic activity, acting on a protein"/>
    <property type="evidence" value="ECO:0007669"/>
    <property type="project" value="UniProtKB-ARBA"/>
</dbReference>
<dbReference type="SUPFAM" id="SSF55681">
    <property type="entry name" value="Class II aaRS and biotin synthetases"/>
    <property type="match status" value="1"/>
</dbReference>
<dbReference type="Pfam" id="PF01336">
    <property type="entry name" value="tRNA_anti-codon"/>
    <property type="match status" value="1"/>
</dbReference>
<evidence type="ECO:0000259" key="7">
    <source>
        <dbReference type="Pfam" id="PF01336"/>
    </source>
</evidence>
<proteinExistence type="predicted"/>
<organism evidence="8 9">
    <name type="scientific">Candidatus Intestinimonas pullistercoris</name>
    <dbReference type="NCBI Taxonomy" id="2838623"/>
    <lineage>
        <taxon>Bacteria</taxon>
        <taxon>Bacillati</taxon>
        <taxon>Bacillota</taxon>
        <taxon>Clostridia</taxon>
        <taxon>Eubacteriales</taxon>
        <taxon>Intestinimonas</taxon>
    </lineage>
</organism>
<dbReference type="GO" id="GO:0016740">
    <property type="term" value="F:transferase activity"/>
    <property type="evidence" value="ECO:0007669"/>
    <property type="project" value="UniProtKB-ARBA"/>
</dbReference>
<evidence type="ECO:0000256" key="4">
    <source>
        <dbReference type="ARBA" id="ARBA00022917"/>
    </source>
</evidence>
<protein>
    <submittedName>
        <fullName evidence="8">Asparagine--tRNA ligase</fullName>
    </submittedName>
</protein>
<dbReference type="InterPro" id="IPR045864">
    <property type="entry name" value="aa-tRNA-synth_II/BPL/LPL"/>
</dbReference>
<evidence type="ECO:0000256" key="1">
    <source>
        <dbReference type="ARBA" id="ARBA00022598"/>
    </source>
</evidence>
<dbReference type="GO" id="GO:0003676">
    <property type="term" value="F:nucleic acid binding"/>
    <property type="evidence" value="ECO:0007669"/>
    <property type="project" value="InterPro"/>
</dbReference>
<dbReference type="Pfam" id="PF00152">
    <property type="entry name" value="tRNA-synt_2"/>
    <property type="match status" value="1"/>
</dbReference>
<evidence type="ECO:0000256" key="2">
    <source>
        <dbReference type="ARBA" id="ARBA00022741"/>
    </source>
</evidence>
<dbReference type="CDD" id="cd04318">
    <property type="entry name" value="EcAsnRS_like_N"/>
    <property type="match status" value="1"/>
</dbReference>
<dbReference type="Proteomes" id="UP000823882">
    <property type="component" value="Unassembled WGS sequence"/>
</dbReference>